<feature type="domain" description="DUF7507" evidence="2">
    <location>
        <begin position="1204"/>
        <end position="1299"/>
    </location>
</feature>
<feature type="domain" description="DUF7507" evidence="2">
    <location>
        <begin position="432"/>
        <end position="532"/>
    </location>
</feature>
<feature type="domain" description="DUF7507" evidence="2">
    <location>
        <begin position="311"/>
        <end position="398"/>
    </location>
</feature>
<protein>
    <submittedName>
        <fullName evidence="3">DUF11 domain-containing protein</fullName>
    </submittedName>
</protein>
<name>A0ABS3CAV3_9BACT</name>
<feature type="domain" description="DUF7507" evidence="2">
    <location>
        <begin position="987"/>
        <end position="1083"/>
    </location>
</feature>
<evidence type="ECO:0000313" key="3">
    <source>
        <dbReference type="EMBL" id="MBN7814142.1"/>
    </source>
</evidence>
<gene>
    <name evidence="3" type="ORF">J0A69_01825</name>
</gene>
<dbReference type="InterPro" id="IPR055354">
    <property type="entry name" value="DUF7507"/>
</dbReference>
<feature type="domain" description="DUF7507" evidence="2">
    <location>
        <begin position="1094"/>
        <end position="1192"/>
    </location>
</feature>
<dbReference type="InterPro" id="IPR051172">
    <property type="entry name" value="Chlamydia_OmcB"/>
</dbReference>
<dbReference type="PANTHER" id="PTHR34819:SF3">
    <property type="entry name" value="CELL SURFACE PROTEIN"/>
    <property type="match status" value="1"/>
</dbReference>
<evidence type="ECO:0000259" key="2">
    <source>
        <dbReference type="Pfam" id="PF24346"/>
    </source>
</evidence>
<dbReference type="InterPro" id="IPR047589">
    <property type="entry name" value="DUF11_rpt"/>
</dbReference>
<feature type="domain" description="DUF7507" evidence="2">
    <location>
        <begin position="875"/>
        <end position="965"/>
    </location>
</feature>
<accession>A0ABS3CAV3</accession>
<proteinExistence type="predicted"/>
<dbReference type="InterPro" id="IPR026341">
    <property type="entry name" value="T9SS_type_B"/>
</dbReference>
<feature type="domain" description="DUF7507" evidence="2">
    <location>
        <begin position="45"/>
        <end position="159"/>
    </location>
</feature>
<dbReference type="Pfam" id="PF13585">
    <property type="entry name" value="CHU_C"/>
    <property type="match status" value="1"/>
</dbReference>
<dbReference type="Gene3D" id="2.60.40.1170">
    <property type="entry name" value="Mu homology domain, subdomain B"/>
    <property type="match status" value="1"/>
</dbReference>
<reference evidence="3 4" key="1">
    <citation type="submission" date="2021-03" db="EMBL/GenBank/DDBJ databases">
        <title>novel species isolated from a fishpond in China.</title>
        <authorList>
            <person name="Lu H."/>
            <person name="Cai Z."/>
        </authorList>
    </citation>
    <scope>NUCLEOTIDE SEQUENCE [LARGE SCALE GENOMIC DNA]</scope>
    <source>
        <strain evidence="3 4">YJ13C</strain>
    </source>
</reference>
<dbReference type="NCBIfam" id="TIGR04131">
    <property type="entry name" value="Bac_Flav_CTERM"/>
    <property type="match status" value="1"/>
</dbReference>
<evidence type="ECO:0000313" key="4">
    <source>
        <dbReference type="Proteomes" id="UP000664480"/>
    </source>
</evidence>
<dbReference type="EMBL" id="JAFKCU010000001">
    <property type="protein sequence ID" value="MBN7814142.1"/>
    <property type="molecule type" value="Genomic_DNA"/>
</dbReference>
<dbReference type="NCBIfam" id="TIGR01451">
    <property type="entry name" value="B_ant_repeat"/>
    <property type="match status" value="7"/>
</dbReference>
<evidence type="ECO:0000259" key="1">
    <source>
        <dbReference type="Pfam" id="PF01345"/>
    </source>
</evidence>
<dbReference type="Pfam" id="PF01345">
    <property type="entry name" value="DUF11"/>
    <property type="match status" value="1"/>
</dbReference>
<dbReference type="InterPro" id="IPR001434">
    <property type="entry name" value="OmcB-like_DUF11"/>
</dbReference>
<comment type="caution">
    <text evidence="3">The sequence shown here is derived from an EMBL/GenBank/DDBJ whole genome shotgun (WGS) entry which is preliminary data.</text>
</comment>
<dbReference type="Proteomes" id="UP000664480">
    <property type="component" value="Unassembled WGS sequence"/>
</dbReference>
<feature type="domain" description="DUF7507" evidence="2">
    <location>
        <begin position="178"/>
        <end position="292"/>
    </location>
</feature>
<sequence>SVTATGSYVISQADLDAGFVTNVASASGNGVTSNTDTETVDAIQTPSIAIVKSASVDSEDDCYDTGDVVTYTFVVTNTGNVTLENVMVDETYHFTGTGTLGAVMFVSSSISNTEGTLLPGETATYTAEYVITQEDTDTRFINNQAEVTATHGDGITVDDLSGDSVDTDNETQVDLCQQPGIAIVKSASVDSEDDCYDTGDVVTYTFVVTNTGNVTLENVIVDETYHFTGTGTLGAVMFVSSSISNTEGTLLPGETATYTAEYVITQEDTDTRFINNQAEVTATYGDGMTVDDLSGDSVDTDNETQVDLCQNPSLDLTKTLISNDDELGGELSFEIKVENTGNVTLYDIYVEDETTGDNWTIAELAPMAFETFTVNVEITQDLLDGECYENTAFAEAREYLEEQSEPGSENPIAEYIVIARDVDSVVECFTQTPELSIAKSILSGDPYSLVGNVVEYQYIVTNTGNVTLDGPFTVSDDKVPGIPAAAETELAPNESITLTASYTVVQEDLTNGSVTNIATATGYFGEDEVVSDPDQATAEALFNEIIANDDDAGTYTITGGVATINAFDNDSYMGGAANPGNVTLTTVIPDPEGVLTVDANGVITIAANATAGTYQLTYRITENGNSANYDEAIITAVVEPVLIIDEIESYCELDAPYLRWLLEPANFNLQDLAPGNPAPLTMIWYDSNDQEIIRFENIPLEGYMLFPGADTLPGGYGSQWPGWRFVNEQWESGDFNFAAVREPGAYVLFQLNPEVSSEIAYPGATAACNPNPNPPIAVDDDMTSIPVYSQFGFTDIVNVLDNDKLGALTGLNTTLVDITLVSESTPGALILDTNTGLVSVATGLAPGIYTLEYRICTNPNPTNCDTAVVTVLVVQPSIQVTKTVVSNDDQLGGFITYNINVTNNGTVDLSDVEVKDDLTGNTWNIPTLAQGASVNFSAQLEITQDVIEGECVTNTASATVYLPQDGEEQSTVLAEDTDSVVECVTLSPAIDIVKEANPTSVDLAGDVINYTLTVTNTGNVILNNVTVSDPLTDLLQNLGTMAPGEVRTIETSYTVTQENMDSGSILNVASVTGTSNKEVTVTDQDDATVEAVREPSIDLNKTVDLESVSREGIVLNYTLEVTNTGNVTLSSGNLVDPKTGLSLPNITLAPGEMKSFSTTYTVTLEDILSGQPILNVATVNAVDALSGTPVQAQSQATVNIQYDPAIDIVKTADKSEITAIGEEITYTLTVTNTGNAPLLNVVVSDPMLNFEEQINLFLPGQVKEYTITYTVTEEDVVGESVVNVANVTGAAPNEVIVSDQDSVEVLISIEDEPDPVPGISLIKEADVTTVSEIGQVITFTLTVTNTGEENLVNVNIVDGMINVDETIDLLAVGETVTVTGTYTVTSEDLEANTSFFNFATASGDGEISGEGVSETAFVEIGVSYNPIIANDDDFGTYFLSYGGRLGNILDNDRLNGVRPDDADVDFEFTELDGIIGLIIDENGELSLIPGVNEAREYTLKYTLREVVNPSNSDDAFVVFRLQNDQVDLSVTKTSFEAEIFEGDEFEYEIVITNGDTPATNVVVTDNLPSGVTYLSNTVTANTSGATVNATVSGTAITWTIPALAPEASITIRVRVKAGAAGTITNTVIVGSDEDDTDESNNQDDDVNEILPFHIPNVITPNNDGDNDTFEIQGLGKFVSNEITIFNRYGDHVLEQTNYKNDWNAPGQVAGTYFYVMTAVDSSGRTHEFKGWIQVIKE</sequence>
<dbReference type="PANTHER" id="PTHR34819">
    <property type="entry name" value="LARGE CYSTEINE-RICH PERIPLASMIC PROTEIN OMCB"/>
    <property type="match status" value="1"/>
</dbReference>
<feature type="domain" description="DUF7507" evidence="2">
    <location>
        <begin position="1317"/>
        <end position="1406"/>
    </location>
</feature>
<organism evidence="3 4">
    <name type="scientific">Algoriphagus pacificus</name>
    <dbReference type="NCBI Taxonomy" id="2811234"/>
    <lineage>
        <taxon>Bacteria</taxon>
        <taxon>Pseudomonadati</taxon>
        <taxon>Bacteroidota</taxon>
        <taxon>Cytophagia</taxon>
        <taxon>Cytophagales</taxon>
        <taxon>Cyclobacteriaceae</taxon>
        <taxon>Algoriphagus</taxon>
    </lineage>
</organism>
<dbReference type="RefSeq" id="WP_206584805.1">
    <property type="nucleotide sequence ID" value="NZ_JAFKCU010000001.1"/>
</dbReference>
<feature type="domain" description="DUF11" evidence="1">
    <location>
        <begin position="1527"/>
        <end position="1643"/>
    </location>
</feature>
<keyword evidence="4" id="KW-1185">Reference proteome</keyword>
<dbReference type="Pfam" id="PF24346">
    <property type="entry name" value="DUF7507"/>
    <property type="match status" value="9"/>
</dbReference>
<feature type="non-terminal residue" evidence="3">
    <location>
        <position position="1"/>
    </location>
</feature>